<dbReference type="EMBL" id="WSZM01000183">
    <property type="protein sequence ID" value="KAF4039036.1"/>
    <property type="molecule type" value="Genomic_DNA"/>
</dbReference>
<evidence type="ECO:0000313" key="2">
    <source>
        <dbReference type="Proteomes" id="UP000602510"/>
    </source>
</evidence>
<comment type="caution">
    <text evidence="1">The sequence shown here is derived from an EMBL/GenBank/DDBJ whole genome shotgun (WGS) entry which is preliminary data.</text>
</comment>
<sequence>MIYPHNEAADLGKGTYSASKPSIELNKPTKIIMYLCLSPIVKVSPSFVLVITCPLRQPIVKVSPSFVLVRAGDHLSAMAAHRHSTVMKTQSLASPQKYVLTVLIVVQLRQITLTA</sequence>
<organism evidence="1 2">
    <name type="scientific">Phytophthora infestans</name>
    <name type="common">Potato late blight agent</name>
    <name type="synonym">Botrytis infestans</name>
    <dbReference type="NCBI Taxonomy" id="4787"/>
    <lineage>
        <taxon>Eukaryota</taxon>
        <taxon>Sar</taxon>
        <taxon>Stramenopiles</taxon>
        <taxon>Oomycota</taxon>
        <taxon>Peronosporomycetes</taxon>
        <taxon>Peronosporales</taxon>
        <taxon>Peronosporaceae</taxon>
        <taxon>Phytophthora</taxon>
    </lineage>
</organism>
<proteinExistence type="predicted"/>
<dbReference type="AlphaFoldDB" id="A0A833WVF5"/>
<gene>
    <name evidence="1" type="ORF">GN244_ATG08783</name>
</gene>
<accession>A0A833WVF5</accession>
<keyword evidence="2" id="KW-1185">Reference proteome</keyword>
<protein>
    <submittedName>
        <fullName evidence="1">Uncharacterized protein</fullName>
    </submittedName>
</protein>
<evidence type="ECO:0000313" key="1">
    <source>
        <dbReference type="EMBL" id="KAF4039036.1"/>
    </source>
</evidence>
<reference evidence="1" key="1">
    <citation type="submission" date="2020-04" db="EMBL/GenBank/DDBJ databases">
        <title>Hybrid Assembly of Korean Phytophthora infestans isolates.</title>
        <authorList>
            <person name="Prokchorchik M."/>
            <person name="Lee Y."/>
            <person name="Seo J."/>
            <person name="Cho J.-H."/>
            <person name="Park Y.-E."/>
            <person name="Jang D.-C."/>
            <person name="Im J.-S."/>
            <person name="Choi J.-G."/>
            <person name="Park H.-J."/>
            <person name="Lee G.-B."/>
            <person name="Lee Y.-G."/>
            <person name="Hong S.-Y."/>
            <person name="Cho K."/>
            <person name="Sohn K.H."/>
        </authorList>
    </citation>
    <scope>NUCLEOTIDE SEQUENCE</scope>
    <source>
        <strain evidence="1">KR_1_A1</strain>
    </source>
</reference>
<name>A0A833WVF5_PHYIN</name>
<dbReference type="Proteomes" id="UP000602510">
    <property type="component" value="Unassembled WGS sequence"/>
</dbReference>